<gene>
    <name evidence="1" type="ORF">EGO53_12980</name>
</gene>
<organism evidence="1 2">
    <name type="scientific">Serratia liquefaciens</name>
    <dbReference type="NCBI Taxonomy" id="614"/>
    <lineage>
        <taxon>Bacteria</taxon>
        <taxon>Pseudomonadati</taxon>
        <taxon>Pseudomonadota</taxon>
        <taxon>Gammaproteobacteria</taxon>
        <taxon>Enterobacterales</taxon>
        <taxon>Yersiniaceae</taxon>
        <taxon>Serratia</taxon>
    </lineage>
</organism>
<dbReference type="PANTHER" id="PTHR35862">
    <property type="entry name" value="FELS-2 PROPHAGE PROTEIN"/>
    <property type="match status" value="1"/>
</dbReference>
<accession>A0A515CX00</accession>
<dbReference type="EMBL" id="CP033893">
    <property type="protein sequence ID" value="QDL32650.1"/>
    <property type="molecule type" value="Genomic_DNA"/>
</dbReference>
<dbReference type="Proteomes" id="UP000317572">
    <property type="component" value="Chromosome"/>
</dbReference>
<dbReference type="RefSeq" id="WP_142815458.1">
    <property type="nucleotide sequence ID" value="NZ_CP033893.1"/>
</dbReference>
<dbReference type="STRING" id="614.XJ20_14150"/>
<dbReference type="PANTHER" id="PTHR35862:SF3">
    <property type="entry name" value="FELS-2 PROPHAGE PROTEIN"/>
    <property type="match status" value="1"/>
</dbReference>
<proteinExistence type="predicted"/>
<evidence type="ECO:0000313" key="1">
    <source>
        <dbReference type="EMBL" id="QDL32650.1"/>
    </source>
</evidence>
<evidence type="ECO:0000313" key="2">
    <source>
        <dbReference type="Proteomes" id="UP000317572"/>
    </source>
</evidence>
<name>A0A515CX00_SERLI</name>
<dbReference type="Pfam" id="PF05954">
    <property type="entry name" value="Phage_GPD"/>
    <property type="match status" value="1"/>
</dbReference>
<dbReference type="SUPFAM" id="SSF69279">
    <property type="entry name" value="Phage tail proteins"/>
    <property type="match status" value="1"/>
</dbReference>
<reference evidence="1 2" key="1">
    <citation type="submission" date="2018-11" db="EMBL/GenBank/DDBJ databases">
        <title>The first complete genome of Serratia liquefaciens isolated from metalophyte plant revel distinctness adaptive mechanisms in an extreme habitat.</title>
        <authorList>
            <person name="Caneschi W.L."/>
            <person name="Sanchez A.B."/>
            <person name="Felestrino E.B."/>
            <person name="Assis R.A.B."/>
            <person name="Lemes C.G.C."/>
            <person name="Cordeiro I.F."/>
            <person name="Fonseca N.P."/>
            <person name="Villa M."/>
            <person name="Vieira I.T."/>
            <person name="Moraes L.A."/>
            <person name="Kamino L.H.Y."/>
            <person name="do Carmo F."/>
            <person name="Garcia C.M."/>
            <person name="Almeida N.F."/>
            <person name="Silva R.S."/>
            <person name="Ferro J.A."/>
            <person name="Ferro M.I.T."/>
            <person name="Varani A.M."/>
            <person name="Ferreira R.M."/>
            <person name="dos Santos V.L."/>
            <person name="Silva U.C."/>
            <person name="Setubal J.C."/>
            <person name="Moreira L.M."/>
        </authorList>
    </citation>
    <scope>NUCLEOTIDE SEQUENCE [LARGE SCALE GENOMIC DNA]</scope>
    <source>
        <strain evidence="1 2">FG3</strain>
    </source>
</reference>
<protein>
    <submittedName>
        <fullName evidence="1">Phage late control D family protein</fullName>
    </submittedName>
</protein>
<sequence>MNTPDWLSGRDSTPAFKIILNGKDITTRLESRLISLTLTDNRGFEADQLDIELDDADGAVDLPSRGVKLELQLGWKGEPMINKGAFTIDEIGHSGAPDKVTLRGRSADFRNTLNIKREKSYSKTTIGEIVKQFAARHKLEQAISPQMAAMTIDHIDQTNESDGSFLMRLARRVGAIAAVKYGRLLFIKQGQGVNASGKPLPAMTIVRADGDEHQFTLADRDAYTGVSASWLDTKTAKPQTVKVKRKRKRKTTTAKVPAQDKQGEYLVGTDDNVYVLSRTYANAPNARRAAKANWERIQRGAAQFSITLAKGRAELYPEVPVSVKGFKRQIDAANWTITTVTHTVADGGFTTALELEVKITDLDME</sequence>
<dbReference type="InterPro" id="IPR052726">
    <property type="entry name" value="Phage_Baseplate_Hub"/>
</dbReference>
<dbReference type="AlphaFoldDB" id="A0A515CX00"/>